<keyword evidence="1" id="KW-0472">Membrane</keyword>
<feature type="domain" description="HTH luxR-type" evidence="2">
    <location>
        <begin position="95"/>
        <end position="152"/>
    </location>
</feature>
<dbReference type="InterPro" id="IPR036388">
    <property type="entry name" value="WH-like_DNA-bd_sf"/>
</dbReference>
<evidence type="ECO:0000313" key="3">
    <source>
        <dbReference type="EMBL" id="NIY73763.1"/>
    </source>
</evidence>
<accession>A0ABX0W0A2</accession>
<dbReference type="EMBL" id="JAATOP010000013">
    <property type="protein sequence ID" value="NIY73763.1"/>
    <property type="molecule type" value="Genomic_DNA"/>
</dbReference>
<comment type="caution">
    <text evidence="3">The sequence shown here is derived from an EMBL/GenBank/DDBJ whole genome shotgun (WGS) entry which is preliminary data.</text>
</comment>
<gene>
    <name evidence="3" type="ORF">HCZ30_15140</name>
</gene>
<organism evidence="3 4">
    <name type="scientific">Marivivens donghaensis</name>
    <dbReference type="NCBI Taxonomy" id="1699413"/>
    <lineage>
        <taxon>Bacteria</taxon>
        <taxon>Pseudomonadati</taxon>
        <taxon>Pseudomonadota</taxon>
        <taxon>Alphaproteobacteria</taxon>
        <taxon>Rhodobacterales</taxon>
        <taxon>Paracoccaceae</taxon>
        <taxon>Marivivens group</taxon>
        <taxon>Marivivens</taxon>
    </lineage>
</organism>
<reference evidence="3 4" key="1">
    <citation type="submission" date="2020-03" db="EMBL/GenBank/DDBJ databases">
        <title>Bacterial isolates of synthetic phycosphere.</title>
        <authorList>
            <person name="Fu H."/>
            <person name="Moran M.A."/>
        </authorList>
    </citation>
    <scope>NUCLEOTIDE SEQUENCE [LARGE SCALE GENOMIC DNA]</scope>
    <source>
        <strain evidence="3 4">HF1</strain>
    </source>
</reference>
<keyword evidence="1" id="KW-0812">Transmembrane</keyword>
<dbReference type="SMART" id="SM00421">
    <property type="entry name" value="HTH_LUXR"/>
    <property type="match status" value="1"/>
</dbReference>
<dbReference type="InterPro" id="IPR000792">
    <property type="entry name" value="Tscrpt_reg_LuxR_C"/>
</dbReference>
<evidence type="ECO:0000256" key="1">
    <source>
        <dbReference type="SAM" id="Phobius"/>
    </source>
</evidence>
<proteinExistence type="predicted"/>
<name>A0ABX0W0A2_9RHOB</name>
<evidence type="ECO:0000313" key="4">
    <source>
        <dbReference type="Proteomes" id="UP000709466"/>
    </source>
</evidence>
<evidence type="ECO:0000259" key="2">
    <source>
        <dbReference type="SMART" id="SM00421"/>
    </source>
</evidence>
<dbReference type="Gene3D" id="1.10.10.10">
    <property type="entry name" value="Winged helix-like DNA-binding domain superfamily/Winged helix DNA-binding domain"/>
    <property type="match status" value="1"/>
</dbReference>
<keyword evidence="1" id="KW-1133">Transmembrane helix</keyword>
<feature type="transmembrane region" description="Helical" evidence="1">
    <location>
        <begin position="12"/>
        <end position="31"/>
    </location>
</feature>
<sequence>MFVNLKTSTKTAILLFFAVYIAGVQALLLLTRTSHGVTHVLICVSAILAAVASGFLIYSIMDRLDRFRNREKDLELRLRAVSGDIGAVIDARFEEWHLSDSEKEVALLMIKGFSNQEISDLRGTALATTKSQVSTVLRKSDVNCRQKLASMLVDDVVDQRMAEMAVAK</sequence>
<dbReference type="InterPro" id="IPR016032">
    <property type="entry name" value="Sig_transdc_resp-reg_C-effctor"/>
</dbReference>
<dbReference type="RefSeq" id="WP_167639149.1">
    <property type="nucleotide sequence ID" value="NZ_JAATOP010000013.1"/>
</dbReference>
<dbReference type="Proteomes" id="UP000709466">
    <property type="component" value="Unassembled WGS sequence"/>
</dbReference>
<feature type="transmembrane region" description="Helical" evidence="1">
    <location>
        <begin position="37"/>
        <end position="60"/>
    </location>
</feature>
<protein>
    <recommendedName>
        <fullName evidence="2">HTH luxR-type domain-containing protein</fullName>
    </recommendedName>
</protein>
<dbReference type="SUPFAM" id="SSF46894">
    <property type="entry name" value="C-terminal effector domain of the bipartite response regulators"/>
    <property type="match status" value="1"/>
</dbReference>
<keyword evidence="4" id="KW-1185">Reference proteome</keyword>